<protein>
    <submittedName>
        <fullName evidence="2">ImmA/IrrE family metallo-endopeptidase</fullName>
    </submittedName>
</protein>
<evidence type="ECO:0000313" key="3">
    <source>
        <dbReference type="Proteomes" id="UP001596109"/>
    </source>
</evidence>
<sequence length="138" mass="15890">MGISEKVDKLIKKYKTRCPYAIADMSNISIRREGLPNGIMGIAVKALRRKYIILSINNDIHIDRFVCAHELGHHTLHPGYSYKFITNSLFVNDKYEKQANEFAVKLLIDPETLKYGRTKQEIAQLNGLPFEVIDKILR</sequence>
<organism evidence="2 3">
    <name type="scientific">Sporosarcina soli</name>
    <dbReference type="NCBI Taxonomy" id="334736"/>
    <lineage>
        <taxon>Bacteria</taxon>
        <taxon>Bacillati</taxon>
        <taxon>Bacillota</taxon>
        <taxon>Bacilli</taxon>
        <taxon>Bacillales</taxon>
        <taxon>Caryophanaceae</taxon>
        <taxon>Sporosarcina</taxon>
    </lineage>
</organism>
<evidence type="ECO:0000313" key="2">
    <source>
        <dbReference type="EMBL" id="MFC5587596.1"/>
    </source>
</evidence>
<dbReference type="Proteomes" id="UP001596109">
    <property type="component" value="Unassembled WGS sequence"/>
</dbReference>
<dbReference type="Pfam" id="PF06114">
    <property type="entry name" value="Peptidase_M78"/>
    <property type="match status" value="1"/>
</dbReference>
<dbReference type="EMBL" id="JBHSNO010000001">
    <property type="protein sequence ID" value="MFC5587596.1"/>
    <property type="molecule type" value="Genomic_DNA"/>
</dbReference>
<evidence type="ECO:0000259" key="1">
    <source>
        <dbReference type="Pfam" id="PF06114"/>
    </source>
</evidence>
<reference evidence="3" key="1">
    <citation type="journal article" date="2019" name="Int. J. Syst. Evol. Microbiol.">
        <title>The Global Catalogue of Microorganisms (GCM) 10K type strain sequencing project: providing services to taxonomists for standard genome sequencing and annotation.</title>
        <authorList>
            <consortium name="The Broad Institute Genomics Platform"/>
            <consortium name="The Broad Institute Genome Sequencing Center for Infectious Disease"/>
            <person name="Wu L."/>
            <person name="Ma J."/>
        </authorList>
    </citation>
    <scope>NUCLEOTIDE SEQUENCE [LARGE SCALE GENOMIC DNA]</scope>
    <source>
        <strain evidence="3">CGMCC 4.1434</strain>
    </source>
</reference>
<gene>
    <name evidence="2" type="ORF">ACFPRA_01570</name>
</gene>
<proteinExistence type="predicted"/>
<dbReference type="Gene3D" id="1.10.10.2910">
    <property type="match status" value="1"/>
</dbReference>
<name>A0ABW0TDZ1_9BACL</name>
<comment type="caution">
    <text evidence="2">The sequence shown here is derived from an EMBL/GenBank/DDBJ whole genome shotgun (WGS) entry which is preliminary data.</text>
</comment>
<feature type="domain" description="IrrE N-terminal-like" evidence="1">
    <location>
        <begin position="48"/>
        <end position="135"/>
    </location>
</feature>
<accession>A0ABW0TDZ1</accession>
<keyword evidence="3" id="KW-1185">Reference proteome</keyword>
<dbReference type="InterPro" id="IPR010359">
    <property type="entry name" value="IrrE_HExxH"/>
</dbReference>
<dbReference type="RefSeq" id="WP_381429767.1">
    <property type="nucleotide sequence ID" value="NZ_JBHSNO010000001.1"/>
</dbReference>